<name>A0ABR3GEU9_9PEZI</name>
<feature type="signal peptide" evidence="2">
    <location>
        <begin position="1"/>
        <end position="16"/>
    </location>
</feature>
<sequence length="146" mass="17589">MLPLLAGIVFVSLAAAAAIFAGPTKQNDTFKEVQTYVKREEKFTRVRRLHEQRARDLEGEKKRIQAELKRREEEMIKTEQKRREEMIKTEKKRREVIIMETELKRREKIIMETEQKRRRRVIVKEAVVVVRDSVVTELEKKREKER</sequence>
<reference evidence="3 4" key="1">
    <citation type="submission" date="2024-02" db="EMBL/GenBank/DDBJ databases">
        <title>Discinaceae phylogenomics.</title>
        <authorList>
            <person name="Dirks A.C."/>
            <person name="James T.Y."/>
        </authorList>
    </citation>
    <scope>NUCLEOTIDE SEQUENCE [LARGE SCALE GENOMIC DNA]</scope>
    <source>
        <strain evidence="3 4">ACD0624</strain>
    </source>
</reference>
<feature type="coiled-coil region" evidence="1">
    <location>
        <begin position="47"/>
        <end position="89"/>
    </location>
</feature>
<proteinExistence type="predicted"/>
<gene>
    <name evidence="3" type="ORF">Q9L58_006583</name>
</gene>
<feature type="chain" id="PRO_5045478424" evidence="2">
    <location>
        <begin position="17"/>
        <end position="146"/>
    </location>
</feature>
<evidence type="ECO:0000256" key="1">
    <source>
        <dbReference type="SAM" id="Coils"/>
    </source>
</evidence>
<comment type="caution">
    <text evidence="3">The sequence shown here is derived from an EMBL/GenBank/DDBJ whole genome shotgun (WGS) entry which is preliminary data.</text>
</comment>
<protein>
    <submittedName>
        <fullName evidence="3">Uncharacterized protein</fullName>
    </submittedName>
</protein>
<keyword evidence="2" id="KW-0732">Signal</keyword>
<organism evidence="3 4">
    <name type="scientific">Discina gigas</name>
    <dbReference type="NCBI Taxonomy" id="1032678"/>
    <lineage>
        <taxon>Eukaryota</taxon>
        <taxon>Fungi</taxon>
        <taxon>Dikarya</taxon>
        <taxon>Ascomycota</taxon>
        <taxon>Pezizomycotina</taxon>
        <taxon>Pezizomycetes</taxon>
        <taxon>Pezizales</taxon>
        <taxon>Discinaceae</taxon>
        <taxon>Discina</taxon>
    </lineage>
</organism>
<evidence type="ECO:0000256" key="2">
    <source>
        <dbReference type="SAM" id="SignalP"/>
    </source>
</evidence>
<accession>A0ABR3GEU9</accession>
<keyword evidence="4" id="KW-1185">Reference proteome</keyword>
<evidence type="ECO:0000313" key="3">
    <source>
        <dbReference type="EMBL" id="KAL0634494.1"/>
    </source>
</evidence>
<keyword evidence="1" id="KW-0175">Coiled coil</keyword>
<dbReference type="EMBL" id="JBBBZM010000093">
    <property type="protein sequence ID" value="KAL0634494.1"/>
    <property type="molecule type" value="Genomic_DNA"/>
</dbReference>
<evidence type="ECO:0000313" key="4">
    <source>
        <dbReference type="Proteomes" id="UP001447188"/>
    </source>
</evidence>
<dbReference type="Proteomes" id="UP001447188">
    <property type="component" value="Unassembled WGS sequence"/>
</dbReference>